<evidence type="ECO:0000256" key="3">
    <source>
        <dbReference type="ARBA" id="ARBA00022793"/>
    </source>
</evidence>
<reference evidence="7" key="2">
    <citation type="journal article" date="2008" name="Curr. Biol.">
        <title>Chromatophore genome sequence of Paulinella sheds light on acquisition of photosynthesis by eukaryotes.</title>
        <authorList>
            <person name="Nowack E.C.M."/>
            <person name="Melkonian M."/>
            <person name="Gloeckner G."/>
        </authorList>
    </citation>
    <scope>NUCLEOTIDE SEQUENCE [LARGE SCALE GENOMIC DNA]</scope>
</reference>
<dbReference type="InterPro" id="IPR000463">
    <property type="entry name" value="Fatty_acid-bd"/>
</dbReference>
<dbReference type="PANTHER" id="PTHR43277:SF4">
    <property type="entry name" value="ARGININE DECARBOXYLASE"/>
    <property type="match status" value="1"/>
</dbReference>
<dbReference type="Gene3D" id="3.90.100.10">
    <property type="entry name" value="Orn/Lys/Arg decarboxylase, C-terminal domain"/>
    <property type="match status" value="1"/>
</dbReference>
<keyword evidence="3" id="KW-0210">Decarboxylase</keyword>
<keyword evidence="4" id="KW-0663">Pyridoxal phosphate</keyword>
<reference evidence="7" key="1">
    <citation type="submission" date="2007-08" db="EMBL/GenBank/DDBJ databases">
        <authorList>
            <person name="Gloeckner G."/>
            <person name="Nowack E."/>
            <person name="Melkonian M."/>
        </authorList>
    </citation>
    <scope>NUCLEOTIDE SEQUENCE</scope>
</reference>
<feature type="domain" description="Cytosolic fatty-acid binding proteins" evidence="6">
    <location>
        <begin position="134"/>
        <end position="151"/>
    </location>
</feature>
<name>B1X5I4_PAUCH</name>
<dbReference type="InterPro" id="IPR015424">
    <property type="entry name" value="PyrdxlP-dep_Trfase"/>
</dbReference>
<keyword evidence="7" id="KW-0934">Plastid</keyword>
<evidence type="ECO:0000256" key="2">
    <source>
        <dbReference type="ARBA" id="ARBA00010671"/>
    </source>
</evidence>
<gene>
    <name evidence="7" type="primary">cad</name>
    <name evidence="7" type="ordered locus">PCC_0789</name>
</gene>
<comment type="cofactor">
    <cofactor evidence="1">
        <name>pyridoxal 5'-phosphate</name>
        <dbReference type="ChEBI" id="CHEBI:597326"/>
    </cofactor>
</comment>
<dbReference type="GO" id="GO:0016831">
    <property type="term" value="F:carboxy-lyase activity"/>
    <property type="evidence" value="ECO:0007669"/>
    <property type="project" value="UniProtKB-KW"/>
</dbReference>
<proteinExistence type="inferred from homology"/>
<sequence>MKFYEFNIKRKSKIALHLPAHGRGPGLAPGLKWLLNCRPATWDLPELPAIGGPLESKGVVAYSQRIMAERWGADHCWYGVNGATSMLQVALMAMTSPGDRVLMPRNIHRSLINGCILARLKPILFNIPFDPYTGLWQLPDAENFEKILIKIGHIAAVVLIHPTYQGMAGNLTSLVEKSHQKGLTVLVDEAHGSYFAVVPDELPKSALASGADLVVGSLHKSAGGISQSAVLWLQHERVKASRVELALYWLQTSSPSAALLASGEAALNYLASEPGYRNLKRSMKLGHQLRTDLSCAGFPLVVNQDPLRLVLHTAGLGITGLEADSWLMAKGLIAELPEPGCLTFSLGLSPDKRLAKVMLPILENFQEQLLGLPLSPFMIPPFPDTIELELCADIAWCPKKEVISLEVATGRIATETLCPYPPGIPILYPGERIDAKRTLWLQQQHSLWPMQIPSMISVIVE</sequence>
<dbReference type="SUPFAM" id="SSF53383">
    <property type="entry name" value="PLP-dependent transferases"/>
    <property type="match status" value="1"/>
</dbReference>
<evidence type="ECO:0000256" key="1">
    <source>
        <dbReference type="ARBA" id="ARBA00001933"/>
    </source>
</evidence>
<dbReference type="Gene3D" id="3.40.640.10">
    <property type="entry name" value="Type I PLP-dependent aspartate aminotransferase-like (Major domain)"/>
    <property type="match status" value="1"/>
</dbReference>
<keyword evidence="5" id="KW-0456">Lyase</keyword>
<dbReference type="Pfam" id="PF03711">
    <property type="entry name" value="OKR_DC_1_C"/>
    <property type="match status" value="1"/>
</dbReference>
<comment type="similarity">
    <text evidence="2">Belongs to the Orn/Lys/Arg decarboxylase class-I family.</text>
</comment>
<evidence type="ECO:0000256" key="4">
    <source>
        <dbReference type="ARBA" id="ARBA00022898"/>
    </source>
</evidence>
<dbReference type="InterPro" id="IPR000310">
    <property type="entry name" value="Orn/Lys/Arg_deCO2ase_major_dom"/>
</dbReference>
<evidence type="ECO:0000259" key="6">
    <source>
        <dbReference type="PROSITE" id="PS00214"/>
    </source>
</evidence>
<dbReference type="InterPro" id="IPR015421">
    <property type="entry name" value="PyrdxlP-dep_Trfase_major"/>
</dbReference>
<protein>
    <submittedName>
        <fullName evidence="7">Orn/Lys/Arg decarboxylase family 1</fullName>
    </submittedName>
</protein>
<dbReference type="Pfam" id="PF01276">
    <property type="entry name" value="OKR_DC_1"/>
    <property type="match status" value="1"/>
</dbReference>
<evidence type="ECO:0000256" key="5">
    <source>
        <dbReference type="ARBA" id="ARBA00023239"/>
    </source>
</evidence>
<accession>B1X5I4</accession>
<dbReference type="InterPro" id="IPR052357">
    <property type="entry name" value="Orn_Lys_Arg_decarboxylase-I"/>
</dbReference>
<geneLocation type="organellar chromatophore" evidence="7"/>
<dbReference type="InterPro" id="IPR008286">
    <property type="entry name" value="Prn/Lys/Arg_de-COase_C"/>
</dbReference>
<dbReference type="PROSITE" id="PS00214">
    <property type="entry name" value="FABP"/>
    <property type="match status" value="1"/>
</dbReference>
<dbReference type="PANTHER" id="PTHR43277">
    <property type="entry name" value="ARGININE DECARBOXYLASE"/>
    <property type="match status" value="1"/>
</dbReference>
<dbReference type="RefSeq" id="YP_002049413.1">
    <property type="nucleotide sequence ID" value="NC_011087.1"/>
</dbReference>
<dbReference type="AlphaFoldDB" id="B1X5I4"/>
<dbReference type="GeneID" id="6481980"/>
<organism evidence="7">
    <name type="scientific">Paulinella chromatophora</name>
    <dbReference type="NCBI Taxonomy" id="39717"/>
    <lineage>
        <taxon>Eukaryota</taxon>
        <taxon>Sar</taxon>
        <taxon>Rhizaria</taxon>
        <taxon>Cercozoa</taxon>
        <taxon>Imbricatea</taxon>
        <taxon>Silicofilosea</taxon>
        <taxon>Euglyphida</taxon>
        <taxon>Paulinellidae</taxon>
        <taxon>Paulinella</taxon>
    </lineage>
</organism>
<evidence type="ECO:0000313" key="7">
    <source>
        <dbReference type="EMBL" id="ACB43203.1"/>
    </source>
</evidence>
<dbReference type="GO" id="GO:0008289">
    <property type="term" value="F:lipid binding"/>
    <property type="evidence" value="ECO:0007669"/>
    <property type="project" value="InterPro"/>
</dbReference>
<dbReference type="EMBL" id="CP000815">
    <property type="protein sequence ID" value="ACB43203.1"/>
    <property type="molecule type" value="Genomic_DNA"/>
</dbReference>